<dbReference type="InterPro" id="IPR015943">
    <property type="entry name" value="WD40/YVTN_repeat-like_dom_sf"/>
</dbReference>
<dbReference type="Gene3D" id="2.130.10.10">
    <property type="entry name" value="YVTN repeat-like/Quinoprotein amine dehydrogenase"/>
    <property type="match status" value="2"/>
</dbReference>
<keyword evidence="1 3" id="KW-0853">WD repeat</keyword>
<feature type="repeat" description="WD" evidence="3">
    <location>
        <begin position="308"/>
        <end position="349"/>
    </location>
</feature>
<dbReference type="PROSITE" id="PS00678">
    <property type="entry name" value="WD_REPEATS_1"/>
    <property type="match status" value="1"/>
</dbReference>
<keyword evidence="5" id="KW-1185">Reference proteome</keyword>
<accession>A0ABD2MYQ0</accession>
<evidence type="ECO:0008006" key="6">
    <source>
        <dbReference type="Google" id="ProtNLM"/>
    </source>
</evidence>
<evidence type="ECO:0000313" key="4">
    <source>
        <dbReference type="EMBL" id="KAL3271494.1"/>
    </source>
</evidence>
<sequence>MNLLYRYDGLVFKEKPTEYCDKMAEAIPPPQTKSPKGVLPPDPLFCLKGDMGPIHSLCFPVREYISTCPLLLASTEDGFVHSWNLDTNRRSHKQNMGTSIQAIHSIEEDFITQEKSGTVKLWNLRKSNYHMMKSIETYGGFCKSVLVNAELVVPHDQSTLAIIDVANMEKTRTLNPEIENVGSIMCLTQIEINSRKFILGAYETGHMVLWDFDAAQAVSSIKLIEHTTSISYDALTSKGIVGNSSCVLQVFHIDRNTLEMSIKYETSILNDGINVVKLREDGKIFAAGCWDNRIRYFSWKTLRVLAVLTEHKKPVNDIKFSPFPVSQWNSTIMAAGGQDGVISLWNIYM</sequence>
<evidence type="ECO:0000256" key="1">
    <source>
        <dbReference type="ARBA" id="ARBA00022574"/>
    </source>
</evidence>
<gene>
    <name evidence="4" type="ORF">HHI36_021977</name>
</gene>
<dbReference type="Proteomes" id="UP001516400">
    <property type="component" value="Unassembled WGS sequence"/>
</dbReference>
<dbReference type="AlphaFoldDB" id="A0ABD2MYQ0"/>
<proteinExistence type="predicted"/>
<dbReference type="SMART" id="SM00320">
    <property type="entry name" value="WD40"/>
    <property type="match status" value="3"/>
</dbReference>
<dbReference type="SUPFAM" id="SSF50978">
    <property type="entry name" value="WD40 repeat-like"/>
    <property type="match status" value="1"/>
</dbReference>
<dbReference type="PANTHER" id="PTHR19854">
    <property type="entry name" value="TRANSDUCIN BETA-LIKE 3"/>
    <property type="match status" value="1"/>
</dbReference>
<dbReference type="Pfam" id="PF00400">
    <property type="entry name" value="WD40"/>
    <property type="match status" value="1"/>
</dbReference>
<dbReference type="EMBL" id="JABFTP020000042">
    <property type="protein sequence ID" value="KAL3271494.1"/>
    <property type="molecule type" value="Genomic_DNA"/>
</dbReference>
<evidence type="ECO:0000256" key="2">
    <source>
        <dbReference type="ARBA" id="ARBA00022737"/>
    </source>
</evidence>
<keyword evidence="2" id="KW-0677">Repeat</keyword>
<comment type="caution">
    <text evidence="4">The sequence shown here is derived from an EMBL/GenBank/DDBJ whole genome shotgun (WGS) entry which is preliminary data.</text>
</comment>
<dbReference type="InterPro" id="IPR019775">
    <property type="entry name" value="WD40_repeat_CS"/>
</dbReference>
<protein>
    <recommendedName>
        <fullName evidence="6">Guanine nucleotide-binding protein subunit beta-like protein 1</fullName>
    </recommendedName>
</protein>
<dbReference type="InterPro" id="IPR036322">
    <property type="entry name" value="WD40_repeat_dom_sf"/>
</dbReference>
<evidence type="ECO:0000313" key="5">
    <source>
        <dbReference type="Proteomes" id="UP001516400"/>
    </source>
</evidence>
<dbReference type="PROSITE" id="PS50294">
    <property type="entry name" value="WD_REPEATS_REGION"/>
    <property type="match status" value="1"/>
</dbReference>
<dbReference type="InterPro" id="IPR001680">
    <property type="entry name" value="WD40_rpt"/>
</dbReference>
<evidence type="ECO:0000256" key="3">
    <source>
        <dbReference type="PROSITE-ProRule" id="PRU00221"/>
    </source>
</evidence>
<dbReference type="PANTHER" id="PTHR19854:SF1">
    <property type="entry name" value="GUANINE NUCLEOTIDE-BINDING PROTEIN SUBUNIT BETA-LIKE PROTEIN 1"/>
    <property type="match status" value="1"/>
</dbReference>
<dbReference type="PROSITE" id="PS50082">
    <property type="entry name" value="WD_REPEATS_2"/>
    <property type="match status" value="1"/>
</dbReference>
<organism evidence="4 5">
    <name type="scientific">Cryptolaemus montrouzieri</name>
    <dbReference type="NCBI Taxonomy" id="559131"/>
    <lineage>
        <taxon>Eukaryota</taxon>
        <taxon>Metazoa</taxon>
        <taxon>Ecdysozoa</taxon>
        <taxon>Arthropoda</taxon>
        <taxon>Hexapoda</taxon>
        <taxon>Insecta</taxon>
        <taxon>Pterygota</taxon>
        <taxon>Neoptera</taxon>
        <taxon>Endopterygota</taxon>
        <taxon>Coleoptera</taxon>
        <taxon>Polyphaga</taxon>
        <taxon>Cucujiformia</taxon>
        <taxon>Coccinelloidea</taxon>
        <taxon>Coccinellidae</taxon>
        <taxon>Scymninae</taxon>
        <taxon>Scymnini</taxon>
        <taxon>Cryptolaemus</taxon>
    </lineage>
</organism>
<reference evidence="4 5" key="1">
    <citation type="journal article" date="2021" name="BMC Biol.">
        <title>Horizontally acquired antibacterial genes associated with adaptive radiation of ladybird beetles.</title>
        <authorList>
            <person name="Li H.S."/>
            <person name="Tang X.F."/>
            <person name="Huang Y.H."/>
            <person name="Xu Z.Y."/>
            <person name="Chen M.L."/>
            <person name="Du X.Y."/>
            <person name="Qiu B.Y."/>
            <person name="Chen P.T."/>
            <person name="Zhang W."/>
            <person name="Slipinski A."/>
            <person name="Escalona H.E."/>
            <person name="Waterhouse R.M."/>
            <person name="Zwick A."/>
            <person name="Pang H."/>
        </authorList>
    </citation>
    <scope>NUCLEOTIDE SEQUENCE [LARGE SCALE GENOMIC DNA]</scope>
    <source>
        <strain evidence="4">SYSU2018</strain>
    </source>
</reference>
<name>A0ABD2MYQ0_9CUCU</name>